<keyword evidence="2" id="KW-0863">Zinc-finger</keyword>
<reference evidence="6" key="1">
    <citation type="journal article" date="2021" name="J. Hered.">
        <title>Genome Assembly of Salicaceae Populus deltoides (Eastern Cottonwood) I-69 Based on Nanopore Sequencing and Hi-C Technologies.</title>
        <authorList>
            <person name="Bai S."/>
            <person name="Wu H."/>
            <person name="Zhang J."/>
            <person name="Pan Z."/>
            <person name="Zhao W."/>
            <person name="Li Z."/>
            <person name="Tong C."/>
        </authorList>
    </citation>
    <scope>NUCLEOTIDE SEQUENCE</scope>
    <source>
        <tissue evidence="6">Leaf</tissue>
    </source>
</reference>
<dbReference type="SUPFAM" id="SSF57850">
    <property type="entry name" value="RING/U-box"/>
    <property type="match status" value="1"/>
</dbReference>
<dbReference type="Gene3D" id="3.30.60.90">
    <property type="match status" value="1"/>
</dbReference>
<dbReference type="AlphaFoldDB" id="A0A8T2YYU9"/>
<evidence type="ECO:0000256" key="2">
    <source>
        <dbReference type="ARBA" id="ARBA00022771"/>
    </source>
</evidence>
<dbReference type="SUPFAM" id="SSF47473">
    <property type="entry name" value="EF-hand"/>
    <property type="match status" value="1"/>
</dbReference>
<evidence type="ECO:0000313" key="7">
    <source>
        <dbReference type="Proteomes" id="UP000807159"/>
    </source>
</evidence>
<keyword evidence="3" id="KW-0862">Zinc</keyword>
<gene>
    <name evidence="6" type="ORF">H0E87_007922</name>
</gene>
<dbReference type="CDD" id="cd02249">
    <property type="entry name" value="ZZ"/>
    <property type="match status" value="1"/>
</dbReference>
<proteinExistence type="predicted"/>
<dbReference type="Pfam" id="PF00569">
    <property type="entry name" value="ZZ"/>
    <property type="match status" value="1"/>
</dbReference>
<dbReference type="PROSITE" id="PS50222">
    <property type="entry name" value="EF_HAND_2"/>
    <property type="match status" value="1"/>
</dbReference>
<feature type="domain" description="EF-hand" evidence="5">
    <location>
        <begin position="18"/>
        <end position="53"/>
    </location>
</feature>
<keyword evidence="7" id="KW-1185">Reference proteome</keyword>
<dbReference type="GO" id="GO:0008270">
    <property type="term" value="F:zinc ion binding"/>
    <property type="evidence" value="ECO:0007669"/>
    <property type="project" value="UniProtKB-KW"/>
</dbReference>
<dbReference type="InterPro" id="IPR043145">
    <property type="entry name" value="Znf_ZZ_sf"/>
</dbReference>
<accession>A0A8T2YYU9</accession>
<evidence type="ECO:0000259" key="5">
    <source>
        <dbReference type="PROSITE" id="PS50222"/>
    </source>
</evidence>
<protein>
    <recommendedName>
        <fullName evidence="5">EF-hand domain-containing protein</fullName>
    </recommendedName>
</protein>
<dbReference type="InterPro" id="IPR002048">
    <property type="entry name" value="EF_hand_dom"/>
</dbReference>
<evidence type="ECO:0000256" key="1">
    <source>
        <dbReference type="ARBA" id="ARBA00022723"/>
    </source>
</evidence>
<keyword evidence="1" id="KW-0479">Metal-binding</keyword>
<feature type="compositionally biased region" description="Basic and acidic residues" evidence="4">
    <location>
        <begin position="183"/>
        <end position="206"/>
    </location>
</feature>
<dbReference type="InterPro" id="IPR000433">
    <property type="entry name" value="Znf_ZZ"/>
</dbReference>
<dbReference type="Gene3D" id="1.10.238.10">
    <property type="entry name" value="EF-hand"/>
    <property type="match status" value="1"/>
</dbReference>
<dbReference type="EMBL" id="JACEGQ020000004">
    <property type="protein sequence ID" value="KAH8510176.1"/>
    <property type="molecule type" value="Genomic_DNA"/>
</dbReference>
<name>A0A8T2YYU9_POPDE</name>
<evidence type="ECO:0000313" key="6">
    <source>
        <dbReference type="EMBL" id="KAH8510176.1"/>
    </source>
</evidence>
<evidence type="ECO:0000256" key="4">
    <source>
        <dbReference type="SAM" id="MobiDB-lite"/>
    </source>
</evidence>
<dbReference type="InterPro" id="IPR011992">
    <property type="entry name" value="EF-hand-dom_pair"/>
</dbReference>
<organism evidence="6 7">
    <name type="scientific">Populus deltoides</name>
    <name type="common">Eastern poplar</name>
    <name type="synonym">Eastern cottonwood</name>
    <dbReference type="NCBI Taxonomy" id="3696"/>
    <lineage>
        <taxon>Eukaryota</taxon>
        <taxon>Viridiplantae</taxon>
        <taxon>Streptophyta</taxon>
        <taxon>Embryophyta</taxon>
        <taxon>Tracheophyta</taxon>
        <taxon>Spermatophyta</taxon>
        <taxon>Magnoliopsida</taxon>
        <taxon>eudicotyledons</taxon>
        <taxon>Gunneridae</taxon>
        <taxon>Pentapetalae</taxon>
        <taxon>rosids</taxon>
        <taxon>fabids</taxon>
        <taxon>Malpighiales</taxon>
        <taxon>Salicaceae</taxon>
        <taxon>Saliceae</taxon>
        <taxon>Populus</taxon>
    </lineage>
</organism>
<feature type="region of interest" description="Disordered" evidence="4">
    <location>
        <begin position="183"/>
        <end position="207"/>
    </location>
</feature>
<evidence type="ECO:0000256" key="3">
    <source>
        <dbReference type="ARBA" id="ARBA00022833"/>
    </source>
</evidence>
<dbReference type="GO" id="GO:0005509">
    <property type="term" value="F:calcium ion binding"/>
    <property type="evidence" value="ECO:0007669"/>
    <property type="project" value="InterPro"/>
</dbReference>
<dbReference type="Proteomes" id="UP000807159">
    <property type="component" value="Chromosome 4"/>
</dbReference>
<sequence>MDDLHKIARAYHTTANEESKLQGKIFFERMDHDGSGGITIQEYLAYMKRKRYTKMANRPFFDYLNKSRTGKLDFMEVMTLFYIIKSGRKICDGCGGLLKGTFFSCTDCFANDDESFNLCSKCFTERKYVHPHKHFLDNYIILESMKVKLEEKEKKIRKMEEKIKQMEENEKKIRKMEEKIKQMEENEKKKGKKVEEKEKKIKKMVDPSKQTGASNAIVLYNPRRSPNVRANVLQAVVAAAIALSNCTIM</sequence>
<comment type="caution">
    <text evidence="6">The sequence shown here is derived from an EMBL/GenBank/DDBJ whole genome shotgun (WGS) entry which is preliminary data.</text>
</comment>